<proteinExistence type="predicted"/>
<dbReference type="PANTHER" id="PTHR45937">
    <property type="entry name" value="ASPARAGINE SYNTHETASE DOMAIN-CONTAINING PROTEIN 1"/>
    <property type="match status" value="1"/>
</dbReference>
<dbReference type="AlphaFoldDB" id="A0A0R3VU70"/>
<dbReference type="WBParaSite" id="TASK_0000084101-mRNA-1">
    <property type="protein sequence ID" value="TASK_0000084101-mRNA-1"/>
    <property type="gene ID" value="TASK_0000084101"/>
</dbReference>
<reference evidence="7" key="1">
    <citation type="submission" date="2017-02" db="UniProtKB">
        <authorList>
            <consortium name="WormBaseParasite"/>
        </authorList>
    </citation>
    <scope>IDENTIFICATION</scope>
</reference>
<evidence type="ECO:0000313" key="6">
    <source>
        <dbReference type="Proteomes" id="UP000282613"/>
    </source>
</evidence>
<dbReference type="EMBL" id="UYRS01000135">
    <property type="protein sequence ID" value="VDK21973.1"/>
    <property type="molecule type" value="Genomic_DNA"/>
</dbReference>
<evidence type="ECO:0000256" key="3">
    <source>
        <dbReference type="ARBA" id="ARBA00022962"/>
    </source>
</evidence>
<evidence type="ECO:0000313" key="7">
    <source>
        <dbReference type="WBParaSite" id="TASK_0000084101-mRNA-1"/>
    </source>
</evidence>
<reference evidence="5 6" key="2">
    <citation type="submission" date="2018-11" db="EMBL/GenBank/DDBJ databases">
        <authorList>
            <consortium name="Pathogen Informatics"/>
        </authorList>
    </citation>
    <scope>NUCLEOTIDE SEQUENCE [LARGE SCALE GENOMIC DNA]</scope>
</reference>
<dbReference type="CDD" id="cd01991">
    <property type="entry name" value="Asn_synthase_B_C"/>
    <property type="match status" value="1"/>
</dbReference>
<dbReference type="OrthoDB" id="10252281at2759"/>
<accession>A0A0R3VU70</accession>
<keyword evidence="2" id="KW-0061">Asparagine biosynthesis</keyword>
<dbReference type="SUPFAM" id="SSF52402">
    <property type="entry name" value="Adenine nucleotide alpha hydrolases-like"/>
    <property type="match status" value="1"/>
</dbReference>
<organism evidence="7">
    <name type="scientific">Taenia asiatica</name>
    <name type="common">Asian tapeworm</name>
    <dbReference type="NCBI Taxonomy" id="60517"/>
    <lineage>
        <taxon>Eukaryota</taxon>
        <taxon>Metazoa</taxon>
        <taxon>Spiralia</taxon>
        <taxon>Lophotrochozoa</taxon>
        <taxon>Platyhelminthes</taxon>
        <taxon>Cestoda</taxon>
        <taxon>Eucestoda</taxon>
        <taxon>Cyclophyllidea</taxon>
        <taxon>Taeniidae</taxon>
        <taxon>Taenia</taxon>
    </lineage>
</organism>
<dbReference type="InterPro" id="IPR001962">
    <property type="entry name" value="Asn_synthase"/>
</dbReference>
<evidence type="ECO:0000256" key="2">
    <source>
        <dbReference type="ARBA" id="ARBA00022888"/>
    </source>
</evidence>
<keyword evidence="1" id="KW-0028">Amino-acid biosynthesis</keyword>
<protein>
    <submittedName>
        <fullName evidence="7">Asparagine synthetase domain-containing protein</fullName>
    </submittedName>
</protein>
<gene>
    <name evidence="5" type="ORF">TASK_LOCUS842</name>
</gene>
<dbReference type="Gene3D" id="3.40.50.620">
    <property type="entry name" value="HUPs"/>
    <property type="match status" value="1"/>
</dbReference>
<keyword evidence="6" id="KW-1185">Reference proteome</keyword>
<name>A0A0R3VU70_TAEAS</name>
<dbReference type="GO" id="GO:0004066">
    <property type="term" value="F:asparagine synthase (glutamine-hydrolyzing) activity"/>
    <property type="evidence" value="ECO:0007669"/>
    <property type="project" value="InterPro"/>
</dbReference>
<dbReference type="InterPro" id="IPR014729">
    <property type="entry name" value="Rossmann-like_a/b/a_fold"/>
</dbReference>
<evidence type="ECO:0000313" key="5">
    <source>
        <dbReference type="EMBL" id="VDK21973.1"/>
    </source>
</evidence>
<keyword evidence="3" id="KW-0315">Glutamine amidotransferase</keyword>
<sequence length="128" mass="14365">MADQSTFYIQQGSKAVEAELALEMQRIAERNLGRDDRVISDHGREARYPFLDERVVHYLALLPLEFKADLTLRRGDGEKRLLRAVAASLGLRIAARLPKRALQFGSRIAKSESLRKVVGADSNFINAV</sequence>
<dbReference type="Proteomes" id="UP000282613">
    <property type="component" value="Unassembled WGS sequence"/>
</dbReference>
<dbReference type="PANTHER" id="PTHR45937:SF1">
    <property type="entry name" value="ASPARAGINE SYNTHETASE DOMAIN-CONTAINING PROTEIN 1"/>
    <property type="match status" value="1"/>
</dbReference>
<dbReference type="InterPro" id="IPR051857">
    <property type="entry name" value="Asn_synthetase_domain"/>
</dbReference>
<evidence type="ECO:0000259" key="4">
    <source>
        <dbReference type="Pfam" id="PF00733"/>
    </source>
</evidence>
<evidence type="ECO:0000256" key="1">
    <source>
        <dbReference type="ARBA" id="ARBA00022605"/>
    </source>
</evidence>
<dbReference type="STRING" id="60517.A0A0R3VU70"/>
<dbReference type="Pfam" id="PF00733">
    <property type="entry name" value="Asn_synthase"/>
    <property type="match status" value="1"/>
</dbReference>
<feature type="domain" description="Asparagine synthetase" evidence="4">
    <location>
        <begin position="11"/>
        <end position="92"/>
    </location>
</feature>
<dbReference type="GO" id="GO:0006529">
    <property type="term" value="P:asparagine biosynthetic process"/>
    <property type="evidence" value="ECO:0007669"/>
    <property type="project" value="UniProtKB-KW"/>
</dbReference>